<gene>
    <name evidence="3" type="ORF">LTR77_003052</name>
</gene>
<evidence type="ECO:0000313" key="4">
    <source>
        <dbReference type="Proteomes" id="UP001337655"/>
    </source>
</evidence>
<reference evidence="3 4" key="1">
    <citation type="submission" date="2023-08" db="EMBL/GenBank/DDBJ databases">
        <title>Black Yeasts Isolated from many extreme environments.</title>
        <authorList>
            <person name="Coleine C."/>
            <person name="Stajich J.E."/>
            <person name="Selbmann L."/>
        </authorList>
    </citation>
    <scope>NUCLEOTIDE SEQUENCE [LARGE SCALE GENOMIC DNA]</scope>
    <source>
        <strain evidence="3 4">CCFEE 5935</strain>
    </source>
</reference>
<dbReference type="EMBL" id="JAVRRT010000004">
    <property type="protein sequence ID" value="KAK5172930.1"/>
    <property type="molecule type" value="Genomic_DNA"/>
</dbReference>
<organism evidence="3 4">
    <name type="scientific">Saxophila tyrrhenica</name>
    <dbReference type="NCBI Taxonomy" id="1690608"/>
    <lineage>
        <taxon>Eukaryota</taxon>
        <taxon>Fungi</taxon>
        <taxon>Dikarya</taxon>
        <taxon>Ascomycota</taxon>
        <taxon>Pezizomycotina</taxon>
        <taxon>Dothideomycetes</taxon>
        <taxon>Dothideomycetidae</taxon>
        <taxon>Mycosphaerellales</taxon>
        <taxon>Extremaceae</taxon>
        <taxon>Saxophila</taxon>
    </lineage>
</organism>
<feature type="compositionally biased region" description="Polar residues" evidence="1">
    <location>
        <begin position="71"/>
        <end position="82"/>
    </location>
</feature>
<dbReference type="RefSeq" id="XP_064661648.1">
    <property type="nucleotide sequence ID" value="XM_064800309.1"/>
</dbReference>
<feature type="compositionally biased region" description="Basic and acidic residues" evidence="1">
    <location>
        <begin position="92"/>
        <end position="101"/>
    </location>
</feature>
<feature type="compositionally biased region" description="Polar residues" evidence="1">
    <location>
        <begin position="671"/>
        <end position="708"/>
    </location>
</feature>
<dbReference type="InterPro" id="IPR040167">
    <property type="entry name" value="TF_CP2-like"/>
</dbReference>
<comment type="caution">
    <text evidence="3">The sequence shown here is derived from an EMBL/GenBank/DDBJ whole genome shotgun (WGS) entry which is preliminary data.</text>
</comment>
<dbReference type="GO" id="GO:0000978">
    <property type="term" value="F:RNA polymerase II cis-regulatory region sequence-specific DNA binding"/>
    <property type="evidence" value="ECO:0007669"/>
    <property type="project" value="TreeGrafter"/>
</dbReference>
<feature type="region of interest" description="Disordered" evidence="1">
    <location>
        <begin position="509"/>
        <end position="555"/>
    </location>
</feature>
<dbReference type="GeneID" id="89924399"/>
<dbReference type="Pfam" id="PF04516">
    <property type="entry name" value="CP2"/>
    <property type="match status" value="1"/>
</dbReference>
<dbReference type="PANTHER" id="PTHR11037">
    <property type="entry name" value="TRANSCRIPTION FACTOR CP2"/>
    <property type="match status" value="1"/>
</dbReference>
<dbReference type="PANTHER" id="PTHR11037:SF20">
    <property type="entry name" value="PROTEIN GRAINYHEAD"/>
    <property type="match status" value="1"/>
</dbReference>
<keyword evidence="4" id="KW-1185">Reference proteome</keyword>
<feature type="region of interest" description="Disordered" evidence="1">
    <location>
        <begin position="613"/>
        <end position="708"/>
    </location>
</feature>
<accession>A0AAV9PH57</accession>
<evidence type="ECO:0000256" key="1">
    <source>
        <dbReference type="SAM" id="MobiDB-lite"/>
    </source>
</evidence>
<feature type="region of interest" description="Disordered" evidence="1">
    <location>
        <begin position="60"/>
        <end position="126"/>
    </location>
</feature>
<evidence type="ECO:0000259" key="2">
    <source>
        <dbReference type="PROSITE" id="PS51968"/>
    </source>
</evidence>
<dbReference type="AlphaFoldDB" id="A0AAV9PH57"/>
<feature type="compositionally biased region" description="Polar residues" evidence="1">
    <location>
        <begin position="541"/>
        <end position="552"/>
    </location>
</feature>
<feature type="domain" description="Grh/CP2 DB" evidence="2">
    <location>
        <begin position="286"/>
        <end position="535"/>
    </location>
</feature>
<dbReference type="InterPro" id="IPR007604">
    <property type="entry name" value="CP2"/>
</dbReference>
<proteinExistence type="predicted"/>
<feature type="compositionally biased region" description="Polar residues" evidence="1">
    <location>
        <begin position="613"/>
        <end position="624"/>
    </location>
</feature>
<protein>
    <recommendedName>
        <fullName evidence="2">Grh/CP2 DB domain-containing protein</fullName>
    </recommendedName>
</protein>
<evidence type="ECO:0000313" key="3">
    <source>
        <dbReference type="EMBL" id="KAK5172930.1"/>
    </source>
</evidence>
<feature type="compositionally biased region" description="Low complexity" evidence="1">
    <location>
        <begin position="625"/>
        <end position="654"/>
    </location>
</feature>
<dbReference type="GO" id="GO:0005634">
    <property type="term" value="C:nucleus"/>
    <property type="evidence" value="ECO:0007669"/>
    <property type="project" value="TreeGrafter"/>
</dbReference>
<dbReference type="GO" id="GO:0001228">
    <property type="term" value="F:DNA-binding transcription activator activity, RNA polymerase II-specific"/>
    <property type="evidence" value="ECO:0007669"/>
    <property type="project" value="TreeGrafter"/>
</dbReference>
<name>A0AAV9PH57_9PEZI</name>
<dbReference type="PROSITE" id="PS51968">
    <property type="entry name" value="GRH_CP2_DB"/>
    <property type="match status" value="1"/>
</dbReference>
<sequence length="857" mass="95046">MFRHRRTSQKPSDELYKSFKDNFPHLNAGAVASSASTQGATTLAEALDISGQQRYDSTIKAQRRDRIPSHSFPSASDNNTARSVADNACSPVDHHTQDLKGTDSTPKGSHEPWTFGPSGLTPSMMDPNSQTFNMFANQMPGYYTPTPGGTNTLYHPQAGDLHTPSFSMGVGTPLSLPTSEGALHAGHQAAAFHAFQNQMPHHLQQQQPLFHDMNPFQMHHQPAFAPHQFSHQSSFEHMERPIGESPVDDMTMDVHMHQQEHSPQMLFHSQSLQNSMHPPPMHPSGEKFRYHATLNAPTAMIKHADEIPITYLNKGQAYTLNVVDTRGSRHAGPVRYRTFVRVSFEDEQQRQKPAACWQLWKEGRGTNEAHQRGGRLQAVEYVESGQMGGAEDPSKPRVELESASFDGFCVVWSPPVGSIECPISVRFNFLSTDFSHSKGVKGIPVRLCAKTEMIGEPMGSQMSGPEVCYGKVKLFRDHGAERKLSNDIAHVRKTIDKLQQQIAQIDSGMRDSNKRKRVGSISRVPTMDGRPGKIPKHRRTWSMSSAASNNGRPSAEDDLKVKLATLQDMFTSTRPASVLYLRGDDQDDPDLYPVRLSGESVELVSAESIDTSGWEGQSINSHTGPPSLVSPSPSIKSLSASRRDSSLPQQLQQPTPFASVSRENSSEWRNKTQTAIPDLQTSHTHPQQMGSPQDSQPVKVQTRSPNSGTMSGWIEALGVDQTYQPPPEPAIKPVACFYVQPRVAGRAPGDHFHRAVYIYRRTLKDFVNAVASKCEIEPTQVLRTVRISRNGLHILFDEECMKEMPEGQDMTAEFTQINPDTPTKSGREWDAADIQCDGDVPTVHNVNSTGYELKLLF</sequence>
<dbReference type="Proteomes" id="UP001337655">
    <property type="component" value="Unassembled WGS sequence"/>
</dbReference>